<dbReference type="InterPro" id="IPR051416">
    <property type="entry name" value="phD-YefM_TA_antitoxins"/>
</dbReference>
<dbReference type="PANTHER" id="PTHR35377">
    <property type="entry name" value="ANTITOXIN VAPB49-RELATED-RELATED"/>
    <property type="match status" value="1"/>
</dbReference>
<dbReference type="EMBL" id="DRPZ01000006">
    <property type="protein sequence ID" value="HGY08463.1"/>
    <property type="molecule type" value="Genomic_DNA"/>
</dbReference>
<gene>
    <name evidence="3" type="ORF">ENK37_00180</name>
</gene>
<organism evidence="3">
    <name type="scientific">Oceanithermus profundus</name>
    <dbReference type="NCBI Taxonomy" id="187137"/>
    <lineage>
        <taxon>Bacteria</taxon>
        <taxon>Thermotogati</taxon>
        <taxon>Deinococcota</taxon>
        <taxon>Deinococci</taxon>
        <taxon>Thermales</taxon>
        <taxon>Thermaceae</taxon>
        <taxon>Oceanithermus</taxon>
    </lineage>
</organism>
<comment type="caution">
    <text evidence="3">The sequence shown here is derived from an EMBL/GenBank/DDBJ whole genome shotgun (WGS) entry which is preliminary data.</text>
</comment>
<dbReference type="Pfam" id="PF02604">
    <property type="entry name" value="PhdYeFM_antitox"/>
    <property type="match status" value="1"/>
</dbReference>
<sequence>MDKQVNVHAAKTHLSRLLEEVLLGEEVVIARGGKPVARLVPVQEAPARRTPGTARGLVRMTDDFDAPLPKGVAEAFEL</sequence>
<reference evidence="3" key="1">
    <citation type="journal article" date="2020" name="mSystems">
        <title>Genome- and Community-Level Interaction Insights into Carbon Utilization and Element Cycling Functions of Hydrothermarchaeota in Hydrothermal Sediment.</title>
        <authorList>
            <person name="Zhou Z."/>
            <person name="Liu Y."/>
            <person name="Xu W."/>
            <person name="Pan J."/>
            <person name="Luo Z.H."/>
            <person name="Li M."/>
        </authorList>
    </citation>
    <scope>NUCLEOTIDE SEQUENCE [LARGE SCALE GENOMIC DNA]</scope>
    <source>
        <strain evidence="3">HyVt-570</strain>
    </source>
</reference>
<evidence type="ECO:0000256" key="2">
    <source>
        <dbReference type="RuleBase" id="RU362080"/>
    </source>
</evidence>
<dbReference type="Gene3D" id="3.40.1620.10">
    <property type="entry name" value="YefM-like domain"/>
    <property type="match status" value="1"/>
</dbReference>
<evidence type="ECO:0000313" key="3">
    <source>
        <dbReference type="EMBL" id="HGY08463.1"/>
    </source>
</evidence>
<comment type="similarity">
    <text evidence="1 2">Belongs to the phD/YefM antitoxin family.</text>
</comment>
<protein>
    <recommendedName>
        <fullName evidence="2">Antitoxin</fullName>
    </recommendedName>
</protein>
<accession>A0A7C4VBN7</accession>
<dbReference type="AlphaFoldDB" id="A0A7C4VBN7"/>
<name>A0A7C4VBN7_9DEIN</name>
<evidence type="ECO:0000256" key="1">
    <source>
        <dbReference type="ARBA" id="ARBA00009981"/>
    </source>
</evidence>
<dbReference type="Proteomes" id="UP000885759">
    <property type="component" value="Unassembled WGS sequence"/>
</dbReference>
<dbReference type="SUPFAM" id="SSF143120">
    <property type="entry name" value="YefM-like"/>
    <property type="match status" value="1"/>
</dbReference>
<dbReference type="PANTHER" id="PTHR35377:SF4">
    <property type="entry name" value="PREVENT-HOST-DEATH FAMILY PROTEIN"/>
    <property type="match status" value="1"/>
</dbReference>
<dbReference type="NCBIfam" id="TIGR01552">
    <property type="entry name" value="phd_fam"/>
    <property type="match status" value="1"/>
</dbReference>
<proteinExistence type="inferred from homology"/>
<dbReference type="InterPro" id="IPR036165">
    <property type="entry name" value="YefM-like_sf"/>
</dbReference>
<comment type="function">
    <text evidence="2">Antitoxin component of a type II toxin-antitoxin (TA) system.</text>
</comment>
<dbReference type="InterPro" id="IPR006442">
    <property type="entry name" value="Antitoxin_Phd/YefM"/>
</dbReference>